<evidence type="ECO:0000256" key="9">
    <source>
        <dbReference type="RuleBase" id="RU363032"/>
    </source>
</evidence>
<evidence type="ECO:0000256" key="4">
    <source>
        <dbReference type="ARBA" id="ARBA00022475"/>
    </source>
</evidence>
<dbReference type="GO" id="GO:0022857">
    <property type="term" value="F:transmembrane transporter activity"/>
    <property type="evidence" value="ECO:0007669"/>
    <property type="project" value="InterPro"/>
</dbReference>
<evidence type="ECO:0000313" key="13">
    <source>
        <dbReference type="Proteomes" id="UP000587396"/>
    </source>
</evidence>
<feature type="transmembrane region" description="Helical" evidence="9">
    <location>
        <begin position="132"/>
        <end position="151"/>
    </location>
</feature>
<dbReference type="PANTHER" id="PTHR30614">
    <property type="entry name" value="MEMBRANE COMPONENT OF AMINO ACID ABC TRANSPORTER"/>
    <property type="match status" value="1"/>
</dbReference>
<feature type="transmembrane region" description="Helical" evidence="9">
    <location>
        <begin position="89"/>
        <end position="112"/>
    </location>
</feature>
<evidence type="ECO:0000256" key="5">
    <source>
        <dbReference type="ARBA" id="ARBA00022692"/>
    </source>
</evidence>
<dbReference type="GO" id="GO:0006865">
    <property type="term" value="P:amino acid transport"/>
    <property type="evidence" value="ECO:0007669"/>
    <property type="project" value="UniProtKB-KW"/>
</dbReference>
<dbReference type="Gene3D" id="1.10.3720.10">
    <property type="entry name" value="MetI-like"/>
    <property type="match status" value="1"/>
</dbReference>
<evidence type="ECO:0000256" key="6">
    <source>
        <dbReference type="ARBA" id="ARBA00022970"/>
    </source>
</evidence>
<feature type="domain" description="ABC transmembrane type-1" evidence="11">
    <location>
        <begin position="24"/>
        <end position="212"/>
    </location>
</feature>
<feature type="region of interest" description="Disordered" evidence="10">
    <location>
        <begin position="573"/>
        <end position="612"/>
    </location>
</feature>
<comment type="caution">
    <text evidence="12">The sequence shown here is derived from an EMBL/GenBank/DDBJ whole genome shotgun (WGS) entry which is preliminary data.</text>
</comment>
<comment type="subcellular location">
    <subcellularLocation>
        <location evidence="1 9">Cell membrane</location>
        <topology evidence="1 9">Multi-pass membrane protein</topology>
    </subcellularLocation>
</comment>
<dbReference type="Proteomes" id="UP000587396">
    <property type="component" value="Unassembled WGS sequence"/>
</dbReference>
<keyword evidence="3 9" id="KW-0813">Transport</keyword>
<proteinExistence type="inferred from homology"/>
<dbReference type="PROSITE" id="PS50928">
    <property type="entry name" value="ABC_TM1"/>
    <property type="match status" value="1"/>
</dbReference>
<feature type="compositionally biased region" description="Low complexity" evidence="10">
    <location>
        <begin position="425"/>
        <end position="440"/>
    </location>
</feature>
<dbReference type="NCBIfam" id="TIGR01726">
    <property type="entry name" value="HEQRo_perm_3TM"/>
    <property type="match status" value="1"/>
</dbReference>
<evidence type="ECO:0000256" key="2">
    <source>
        <dbReference type="ARBA" id="ARBA00010072"/>
    </source>
</evidence>
<protein>
    <submittedName>
        <fullName evidence="12">Amino acid ABC transporter permease</fullName>
    </submittedName>
</protein>
<feature type="compositionally biased region" description="Basic and acidic residues" evidence="10">
    <location>
        <begin position="413"/>
        <end position="424"/>
    </location>
</feature>
<dbReference type="CDD" id="cd06261">
    <property type="entry name" value="TM_PBP2"/>
    <property type="match status" value="1"/>
</dbReference>
<dbReference type="SUPFAM" id="SSF161098">
    <property type="entry name" value="MetI-like"/>
    <property type="match status" value="1"/>
</dbReference>
<feature type="region of interest" description="Disordered" evidence="10">
    <location>
        <begin position="359"/>
        <end position="548"/>
    </location>
</feature>
<dbReference type="AlphaFoldDB" id="A0A842J9P5"/>
<accession>A0A842J9P5</accession>
<dbReference type="EMBL" id="JACMSE010000003">
    <property type="protein sequence ID" value="MBC2888832.1"/>
    <property type="molecule type" value="Genomic_DNA"/>
</dbReference>
<comment type="similarity">
    <text evidence="2">Belongs to the binding-protein-dependent transport system permease family. HisMQ subfamily.</text>
</comment>
<evidence type="ECO:0000259" key="11">
    <source>
        <dbReference type="PROSITE" id="PS50928"/>
    </source>
</evidence>
<dbReference type="RefSeq" id="WP_185904762.1">
    <property type="nucleotide sequence ID" value="NZ_JACMSE010000003.1"/>
</dbReference>
<dbReference type="InterPro" id="IPR000515">
    <property type="entry name" value="MetI-like"/>
</dbReference>
<organism evidence="12 13">
    <name type="scientific">Gordonibacter massiliensis</name>
    <name type="common">ex Traore et al. 2017</name>
    <dbReference type="NCBI Taxonomy" id="1841863"/>
    <lineage>
        <taxon>Bacteria</taxon>
        <taxon>Bacillati</taxon>
        <taxon>Actinomycetota</taxon>
        <taxon>Coriobacteriia</taxon>
        <taxon>Eggerthellales</taxon>
        <taxon>Eggerthellaceae</taxon>
        <taxon>Gordonibacter</taxon>
    </lineage>
</organism>
<dbReference type="PANTHER" id="PTHR30614:SF20">
    <property type="entry name" value="GLUTAMINE TRANSPORT SYSTEM PERMEASE PROTEIN GLNP"/>
    <property type="match status" value="1"/>
</dbReference>
<keyword evidence="5 9" id="KW-0812">Transmembrane</keyword>
<feature type="compositionally biased region" description="Basic and acidic residues" evidence="10">
    <location>
        <begin position="450"/>
        <end position="473"/>
    </location>
</feature>
<feature type="compositionally biased region" description="Basic and acidic residues" evidence="10">
    <location>
        <begin position="494"/>
        <end position="534"/>
    </location>
</feature>
<evidence type="ECO:0000256" key="3">
    <source>
        <dbReference type="ARBA" id="ARBA00022448"/>
    </source>
</evidence>
<keyword evidence="8 9" id="KW-0472">Membrane</keyword>
<reference evidence="12 13" key="1">
    <citation type="submission" date="2020-08" db="EMBL/GenBank/DDBJ databases">
        <authorList>
            <person name="Liu C."/>
            <person name="Sun Q."/>
        </authorList>
    </citation>
    <scope>NUCLEOTIDE SEQUENCE [LARGE SCALE GENOMIC DNA]</scope>
    <source>
        <strain evidence="12 13">N22</strain>
    </source>
</reference>
<keyword evidence="6" id="KW-0029">Amino-acid transport</keyword>
<dbReference type="Pfam" id="PF00528">
    <property type="entry name" value="BPD_transp_1"/>
    <property type="match status" value="1"/>
</dbReference>
<gene>
    <name evidence="12" type="ORF">H7313_05640</name>
</gene>
<feature type="transmembrane region" description="Helical" evidence="9">
    <location>
        <begin position="20"/>
        <end position="50"/>
    </location>
</feature>
<dbReference type="InterPro" id="IPR043429">
    <property type="entry name" value="ArtM/GltK/GlnP/TcyL/YhdX-like"/>
</dbReference>
<evidence type="ECO:0000256" key="1">
    <source>
        <dbReference type="ARBA" id="ARBA00004651"/>
    </source>
</evidence>
<dbReference type="InterPro" id="IPR035906">
    <property type="entry name" value="MetI-like_sf"/>
</dbReference>
<evidence type="ECO:0000256" key="7">
    <source>
        <dbReference type="ARBA" id="ARBA00022989"/>
    </source>
</evidence>
<evidence type="ECO:0000256" key="8">
    <source>
        <dbReference type="ARBA" id="ARBA00023136"/>
    </source>
</evidence>
<keyword evidence="13" id="KW-1185">Reference proteome</keyword>
<dbReference type="InterPro" id="IPR010065">
    <property type="entry name" value="AA_ABC_transptr_permease_3TM"/>
</dbReference>
<feature type="transmembrane region" description="Helical" evidence="9">
    <location>
        <begin position="189"/>
        <end position="213"/>
    </location>
</feature>
<feature type="transmembrane region" description="Helical" evidence="9">
    <location>
        <begin position="62"/>
        <end position="83"/>
    </location>
</feature>
<dbReference type="GO" id="GO:0043190">
    <property type="term" value="C:ATP-binding cassette (ABC) transporter complex"/>
    <property type="evidence" value="ECO:0007669"/>
    <property type="project" value="InterPro"/>
</dbReference>
<name>A0A842J9P5_9ACTN</name>
<evidence type="ECO:0000313" key="12">
    <source>
        <dbReference type="EMBL" id="MBC2888832.1"/>
    </source>
</evidence>
<evidence type="ECO:0000256" key="10">
    <source>
        <dbReference type="SAM" id="MobiDB-lite"/>
    </source>
</evidence>
<keyword evidence="7 9" id="KW-1133">Transmembrane helix</keyword>
<sequence length="612" mass="65463">MLDIFAPYKWEALAERWPDILAAFGTTVGISALALVIALALGIVFGVLSVSRIAPLRWITRVYVEVVQNVPLLLQVFVFYAIFPLLGLSLAAFWIGVLAIGIYHGGYISEVVRSGIGSIHRGQFEAAKSQGFSYWQTMFVIILPQAIRIIMPPLAVQAANLVKNTSVLALIAGGELMYFSNSFAGATSYYGPVYVVAAILYFVICFPLSRLALYLERRTRAHRHLSTGDATEALGEDTMEVTPGTHDITGRAAADAMAGGVGTMLDTVDIAPARQAPSPRHPLHVLGEDADAASGERGPLEQAFTGRQAAEIADEIGREIAQEIAEECGDDEACAARVMRTKAGRLRAHRRLERRVAARRGVEGVASAEAETGAAEPASSHAVAQGVRDLGSNRTPAADEALASRAETSTSDRITKDVRKRVDGSGDAPATDSAPAASGGMSATAVPEDVPERAVREEGSRATRRQRADARDEAELDEEAFLDNDYVPGELDAPAERASHVRAPRDEADLDAESRDAVARREREERRQGVEAREATGGPETVEHDDVDMEALANEADRAAVEAAERDELAMQVELGEIAEGEEAATTPAPEGRKRPNGVAPADGDDGRGEDR</sequence>
<keyword evidence="4" id="KW-1003">Cell membrane</keyword>